<keyword evidence="2 6" id="KW-0819">tRNA processing</keyword>
<dbReference type="GO" id="GO:0033890">
    <property type="term" value="F:ribonuclease D activity"/>
    <property type="evidence" value="ECO:0007669"/>
    <property type="project" value="UniProtKB-UniRule"/>
</dbReference>
<dbReference type="InterPro" id="IPR012337">
    <property type="entry name" value="RNaseH-like_sf"/>
</dbReference>
<evidence type="ECO:0000256" key="2">
    <source>
        <dbReference type="ARBA" id="ARBA00022694"/>
    </source>
</evidence>
<dbReference type="PANTHER" id="PTHR47649:SF1">
    <property type="entry name" value="RIBONUCLEASE D"/>
    <property type="match status" value="1"/>
</dbReference>
<evidence type="ECO:0000313" key="9">
    <source>
        <dbReference type="Proteomes" id="UP000009232"/>
    </source>
</evidence>
<proteinExistence type="inferred from homology"/>
<dbReference type="GO" id="GO:0008408">
    <property type="term" value="F:3'-5' exonuclease activity"/>
    <property type="evidence" value="ECO:0007669"/>
    <property type="project" value="InterPro"/>
</dbReference>
<protein>
    <recommendedName>
        <fullName evidence="6">Ribonuclease D</fullName>
        <shortName evidence="6">RNase D</shortName>
        <ecNumber evidence="6">3.1.13.5</ecNumber>
    </recommendedName>
</protein>
<evidence type="ECO:0000313" key="8">
    <source>
        <dbReference type="EMBL" id="AEG31134.1"/>
    </source>
</evidence>
<dbReference type="Pfam" id="PF00570">
    <property type="entry name" value="HRDC"/>
    <property type="match status" value="1"/>
</dbReference>
<dbReference type="STRING" id="717773.Thicy_0358"/>
<gene>
    <name evidence="6" type="primary">rnd</name>
    <name evidence="8" type="ordered locus">Thicy_0358</name>
</gene>
<dbReference type="GO" id="GO:0042780">
    <property type="term" value="P:tRNA 3'-end processing"/>
    <property type="evidence" value="ECO:0007669"/>
    <property type="project" value="UniProtKB-UniRule"/>
</dbReference>
<keyword evidence="4 6" id="KW-0378">Hydrolase</keyword>
<comment type="cofactor">
    <cofactor evidence="6">
        <name>a divalent metal cation</name>
        <dbReference type="ChEBI" id="CHEBI:60240"/>
    </cofactor>
</comment>
<feature type="domain" description="HRDC" evidence="7">
    <location>
        <begin position="210"/>
        <end position="290"/>
    </location>
</feature>
<dbReference type="GO" id="GO:0005737">
    <property type="term" value="C:cytoplasm"/>
    <property type="evidence" value="ECO:0007669"/>
    <property type="project" value="UniProtKB-SubCell"/>
</dbReference>
<dbReference type="InterPro" id="IPR002121">
    <property type="entry name" value="HRDC_dom"/>
</dbReference>
<dbReference type="PANTHER" id="PTHR47649">
    <property type="entry name" value="RIBONUCLEASE D"/>
    <property type="match status" value="1"/>
</dbReference>
<dbReference type="HAMAP" id="MF_01899">
    <property type="entry name" value="RNase_D"/>
    <property type="match status" value="1"/>
</dbReference>
<dbReference type="Gene3D" id="1.10.150.80">
    <property type="entry name" value="HRDC domain"/>
    <property type="match status" value="1"/>
</dbReference>
<dbReference type="InterPro" id="IPR006292">
    <property type="entry name" value="RNase_D"/>
</dbReference>
<sequence>MNFQLITDDQGLNSLCNQLQQHKWLAVDTEFMRQDTFFAQLAMVQIATPTLDVYLIDPLSISNLDNLWALLANQTILKVFHAARQDLEVLYQQADRMPSPIFDTQLAGVFLGLGDQVGYARLVEELCQEKLNKDQARTPWLDRPLNPEQLAYAAADVWFLAQAYPKIIRQLSPTQRQALEADFDAISNPELYRINPDQAWLRIKFSSGLSPKQSALLKHITAWRETQAVSSNQPRKWIISDDAILQLAKRPVREVQDLYKLNQFDGELIRHHGESLIQIVDNTLQNPDTWPSLAPQKPLTSEQQTLLAILQAISQQVAQEQGIHLPNLANKQELTALLLNQPSQLNQGWRYLILGKMLQQFMQGQLHLRIDNKTQPLHPKLLLTNPNP</sequence>
<dbReference type="EC" id="3.1.13.5" evidence="6"/>
<evidence type="ECO:0000256" key="3">
    <source>
        <dbReference type="ARBA" id="ARBA00022722"/>
    </source>
</evidence>
<evidence type="ECO:0000259" key="7">
    <source>
        <dbReference type="PROSITE" id="PS50967"/>
    </source>
</evidence>
<dbReference type="InterPro" id="IPR010997">
    <property type="entry name" value="HRDC-like_sf"/>
</dbReference>
<dbReference type="CDD" id="cd06142">
    <property type="entry name" value="RNaseD_exo"/>
    <property type="match status" value="1"/>
</dbReference>
<name>F6DAP1_THICA</name>
<accession>F6DAP1</accession>
<dbReference type="OrthoDB" id="9800549at2"/>
<dbReference type="RefSeq" id="WP_013834915.1">
    <property type="nucleotide sequence ID" value="NC_015581.1"/>
</dbReference>
<dbReference type="AlphaFoldDB" id="F6DAP1"/>
<dbReference type="EMBL" id="CP002776">
    <property type="protein sequence ID" value="AEG31134.1"/>
    <property type="molecule type" value="Genomic_DNA"/>
</dbReference>
<comment type="subcellular location">
    <subcellularLocation>
        <location evidence="6">Cytoplasm</location>
    </subcellularLocation>
</comment>
<keyword evidence="9" id="KW-1185">Reference proteome</keyword>
<evidence type="ECO:0000256" key="4">
    <source>
        <dbReference type="ARBA" id="ARBA00022801"/>
    </source>
</evidence>
<keyword evidence="5 6" id="KW-0269">Exonuclease</keyword>
<dbReference type="Gene3D" id="3.30.420.10">
    <property type="entry name" value="Ribonuclease H-like superfamily/Ribonuclease H"/>
    <property type="match status" value="1"/>
</dbReference>
<dbReference type="Pfam" id="PF01612">
    <property type="entry name" value="DNA_pol_A_exo1"/>
    <property type="match status" value="1"/>
</dbReference>
<dbReference type="InterPro" id="IPR036397">
    <property type="entry name" value="RNaseH_sf"/>
</dbReference>
<dbReference type="PROSITE" id="PS50967">
    <property type="entry name" value="HRDC"/>
    <property type="match status" value="1"/>
</dbReference>
<dbReference type="InterPro" id="IPR002562">
    <property type="entry name" value="3'-5'_exonuclease_dom"/>
</dbReference>
<reference evidence="8 9" key="1">
    <citation type="submission" date="2011-05" db="EMBL/GenBank/DDBJ databases">
        <title>Complete sequence of Thioalkalimicrobium cyclicum ALM1.</title>
        <authorList>
            <consortium name="US DOE Joint Genome Institute"/>
            <person name="Lucas S."/>
            <person name="Han J."/>
            <person name="Lapidus A."/>
            <person name="Cheng J.-F."/>
            <person name="Goodwin L."/>
            <person name="Pitluck S."/>
            <person name="Peters L."/>
            <person name="Mikhailova N."/>
            <person name="Davenport K."/>
            <person name="Han C."/>
            <person name="Tapia R."/>
            <person name="Land M."/>
            <person name="Hauser L."/>
            <person name="Kyrpides N."/>
            <person name="Ivanova N."/>
            <person name="Pagani I."/>
            <person name="Kappler U."/>
            <person name="Woyke T."/>
        </authorList>
    </citation>
    <scope>NUCLEOTIDE SEQUENCE [LARGE SCALE GENOMIC DNA]</scope>
    <source>
        <strain evidence="9">DSM 14477 / JCM 11371 / ALM1</strain>
    </source>
</reference>
<evidence type="ECO:0000256" key="6">
    <source>
        <dbReference type="HAMAP-Rule" id="MF_01899"/>
    </source>
</evidence>
<dbReference type="GO" id="GO:0003676">
    <property type="term" value="F:nucleic acid binding"/>
    <property type="evidence" value="ECO:0007669"/>
    <property type="project" value="InterPro"/>
</dbReference>
<dbReference type="InterPro" id="IPR044876">
    <property type="entry name" value="HRDC_dom_sf"/>
</dbReference>
<evidence type="ECO:0000256" key="5">
    <source>
        <dbReference type="ARBA" id="ARBA00022839"/>
    </source>
</evidence>
<dbReference type="Proteomes" id="UP000009232">
    <property type="component" value="Chromosome"/>
</dbReference>
<dbReference type="HOGENOM" id="CLU_042387_0_0_6"/>
<dbReference type="SUPFAM" id="SSF47819">
    <property type="entry name" value="HRDC-like"/>
    <property type="match status" value="2"/>
</dbReference>
<dbReference type="NCBIfam" id="TIGR01388">
    <property type="entry name" value="rnd"/>
    <property type="match status" value="1"/>
</dbReference>
<organism evidence="8 9">
    <name type="scientific">Thiomicrospira cyclica (strain DSM 14477 / JCM 11371 / ALM1)</name>
    <name type="common">Thioalkalimicrobium cyclicum</name>
    <dbReference type="NCBI Taxonomy" id="717773"/>
    <lineage>
        <taxon>Bacteria</taxon>
        <taxon>Pseudomonadati</taxon>
        <taxon>Pseudomonadota</taxon>
        <taxon>Gammaproteobacteria</taxon>
        <taxon>Thiotrichales</taxon>
        <taxon>Piscirickettsiaceae</taxon>
        <taxon>Thiomicrospira</taxon>
    </lineage>
</organism>
<dbReference type="InterPro" id="IPR051086">
    <property type="entry name" value="RNase_D-like"/>
</dbReference>
<comment type="catalytic activity">
    <reaction evidence="6">
        <text>Exonucleolytic cleavage that removes extra residues from the 3'-terminus of tRNA to produce 5'-mononucleotides.</text>
        <dbReference type="EC" id="3.1.13.5"/>
    </reaction>
</comment>
<dbReference type="KEGG" id="tcy:Thicy_0358"/>
<dbReference type="GO" id="GO:0000166">
    <property type="term" value="F:nucleotide binding"/>
    <property type="evidence" value="ECO:0007669"/>
    <property type="project" value="InterPro"/>
</dbReference>
<evidence type="ECO:0000256" key="1">
    <source>
        <dbReference type="ARBA" id="ARBA00022490"/>
    </source>
</evidence>
<keyword evidence="1 6" id="KW-0963">Cytoplasm</keyword>
<dbReference type="SUPFAM" id="SSF53098">
    <property type="entry name" value="Ribonuclease H-like"/>
    <property type="match status" value="1"/>
</dbReference>
<dbReference type="eggNOG" id="COG0349">
    <property type="taxonomic scope" value="Bacteria"/>
</dbReference>
<comment type="function">
    <text evidence="6">Exonuclease involved in the 3' processing of various precursor tRNAs. Initiates hydrolysis at the 3'-terminus of an RNA molecule and releases 5'-mononucleotides.</text>
</comment>
<keyword evidence="3 6" id="KW-0540">Nuclease</keyword>
<comment type="similarity">
    <text evidence="6">Belongs to the RNase D family.</text>
</comment>
<dbReference type="SMART" id="SM00474">
    <property type="entry name" value="35EXOc"/>
    <property type="match status" value="1"/>
</dbReference>